<feature type="region of interest" description="Disordered" evidence="1">
    <location>
        <begin position="2231"/>
        <end position="2253"/>
    </location>
</feature>
<dbReference type="VEuPathDB" id="TriTrypDB:LINF_150015800"/>
<organism evidence="2 3">
    <name type="scientific">Leishmania infantum</name>
    <dbReference type="NCBI Taxonomy" id="5671"/>
    <lineage>
        <taxon>Eukaryota</taxon>
        <taxon>Discoba</taxon>
        <taxon>Euglenozoa</taxon>
        <taxon>Kinetoplastea</taxon>
        <taxon>Metakinetoplastina</taxon>
        <taxon>Trypanosomatida</taxon>
        <taxon>Trypanosomatidae</taxon>
        <taxon>Leishmaniinae</taxon>
        <taxon>Leishmania</taxon>
    </lineage>
</organism>
<sequence length="2354" mass="248407">MSSTDKEEGLVLRHLPSGLRVVPPLRGSAVAHNCLVFMSHSLPIALLAIGRRFSSTSFLLLLTVCVCTRAHVWMSCARRGVLLHHASQSESKHRRAWRPRTFTHTRRRLCALQSCCHLCHAHHMSSIAASLPLSLSLAHFSVWRPPLAVPPLPRPLHARARDPPLPPRPPASGLIFSRVGGLSHYVRLLPLRRCPCTSFSRLGLSSSIDASPLSPPFLPLHAAHSVHTHTRTSEHPRVAMVVLSVSPSASAPALPSQIPTRATAAPNAFITSVGLHPIEPIQVVGLSSGEVCFYTAKTDALSWFVEMDAARQAQLRLDTATDAAMRSNSGSRANGGGAGTPPVTLAPPEYPVKVMSFNTASAGCSIVHCGFLRGREEDLLREVVQRLQPYSSPSTARHLLYVITSANDVYVVDVKTEVVFLHWAGGGSTSGSSSSPSKAPASPLSPQFIVTQAETYGALMYLTVARRSAVKAATEQAASRGRHLFSGGGGPERSMYQRCNEPAVYVLHLGCTKPLAASTTKALIAGGGAYVIQAVSKGKPHPTSKHRGSNTASATASAGALSIRAHPLAPLLLLLLNQSEVQVYAVDGDGGEATPKKAQLIFLSAASVPRDRFRSCSSSSSAQAAASRQQQPVIDAQFVPSAAVLVPCHGAGHSSSSCKWICHNVQILLVTPTRLQLLCTRAVAATAGVSSADRGDVIAADRAFYTAPSMSAATSSSALPVPHVTFLRAWTWLGSPDTLFALQSDRVLVELSCNDLISASMDVPSVRSRRLLPPRTVTRLTGCGAGVDVGSAAGAENCWLTPSSPAKDRSGGSATAADGGGAAGLSCVQWPDVLPLWGRSAILSGVFAPPLPPNHGEDPHTLIFSRLTGLARPLPIGGSAAAGGKDADAEDDTSAGSDVLHLSLLADTETISSRCICVRLCLTPQPSLTSTSTAARPGLPLHHEQESVNVNVARLLCDSAMPALCRLEHGFYFVGSRAESAYADYPFLIAGLLYIDGVVEDAAGSECAGRAARLRAAMICLPADKHALRSLYELARRSPDGDGLGSLAGAAVAPTSELKHALLQAVRHTQVQPLPIPQFDFEVFQSSSATPSKQLLSCSFQLSNDGVVPCVWGLWAPLPEAASTSTAKSAATAPPPQQQPVQLTMQAYYIAADTQELRWRPPELVHMDDLLLANPSQVFALSSVLANAVTGVASASAAVALAPYKSVEDVLLDVDPVVVARLFLYYADRKVLVLATVETVSSSSSGGGNTEAGGVMDDTYNFASRPSSERVMKRTLLTGGHGGAVGEDRQYLCLVPHAAAEMNGWKADSTAESLGCSLLTSVQLSAVTVSDHDDPALQVAVVSRRFGVALATFPLPGRRGVARVSASLLPVKVRLCRRWDELLRVTAAVNIQAEQSEGSRCDATSSGGMVPSSAPASPLRGRGSTACSLPLLRRYRAWVDTLAHPASTYASVPLALWVWSPAWPGEDAVNYENATSAAAAPSPVLLLQRGCALYVLHVSGAAVQMCASLLHCAPLQVVPRASPISVGGTGELHLQHGNYLCLVARNQLLRQLQLQYARYSNPSTLQQAAATTCEAKWFKKLMRQAESSTAARLRLKERPQMMEWLRSVYAPAASELAYDSPSSSSGSAKSMQLTGAGATHVADVLDVDVTHLLRLATLAVEALAASQGIQQFVFDGTLGASLRHSLQHITAVLARGSSGGDKGHANGVAESRSLPGSWAVAEALARLPLACATRALSQEAAHAATNAAAPSTAALKEVPDSSWRCRAAAVRRWWWLVMRSSSLVLAVNEAQADEAQRELSRTLDVIPLNSVLLRPMAVAANAPPPPNLHGDDHGEAEAGTVVDAVAQALLLCPPQFMPHSVTQLLRQRDGGNVSAPPQQQQQRRLRAALVAALETLGANGGEAGADGTASLTALFSTVCIDSAHWTHAVYYTNLLGHLRHLALQESATEAPVREFASQCIKSADAAMEGSAAAVLEVATQTVAALLGAVVDVPAASRSRMATAVAQSMSKRQQALQRCLGPSRKAAGRGAGATGGSPMEEDVYFLEHSPVDQLRHHLYKAQWRDVYGNFAYPTRYFFRSAVRDSAAKPAKPAAVEAAPPHYRATDLPYQLLYNSRIAEAVQQTSAPRADQNAPGATTSVSVFSGRQGRVKKVLLTEQPVASSGAAAPPPAVELVPALFTPMSPLQHDTQLHDSSAQQQQSTTLSLCAAVAKEEAALHKTYFDAFAAADEGDAQAEAQRQQQHPLSSNSAGYDLRNDPLLQQFQARLNAGEAEEAVSASTTLRHKQQEEERQRVPGPLAFAPSATRRVAHGQGDAVGDGITTGGTGATGAATASPDLYGALPTQQEFFARFASDG</sequence>
<evidence type="ECO:0000313" key="2">
    <source>
        <dbReference type="EMBL" id="CAC9472447.1"/>
    </source>
</evidence>
<feature type="compositionally biased region" description="Low complexity" evidence="1">
    <location>
        <begin position="2231"/>
        <end position="2241"/>
    </location>
</feature>
<dbReference type="EMBL" id="LR812948">
    <property type="protein sequence ID" value="CAC9472447.1"/>
    <property type="molecule type" value="Genomic_DNA"/>
</dbReference>
<name>A0A6L0WU73_LEIIN</name>
<reference evidence="2" key="1">
    <citation type="submission" date="2020-06" db="EMBL/GenBank/DDBJ databases">
        <authorList>
            <person name="Gonzalez-de la Fuente S."/>
            <person name="Peiro-Pastor R."/>
            <person name="Rastrojo A."/>
            <person name="Moreno J."/>
            <person name="Carrasco-Ramiro F."/>
            <person name="Requena JM."/>
            <person name="Aguado B."/>
        </authorList>
    </citation>
    <scope>NUCLEOTIDE SEQUENCE</scope>
</reference>
<feature type="region of interest" description="Disordered" evidence="1">
    <location>
        <begin position="1399"/>
        <end position="1423"/>
    </location>
</feature>
<evidence type="ECO:0000313" key="3">
    <source>
        <dbReference type="Proteomes" id="UP000255414"/>
    </source>
</evidence>
<protein>
    <submittedName>
        <fullName evidence="2">Hypothetical_protein_-_conserved</fullName>
    </submittedName>
</protein>
<dbReference type="Proteomes" id="UP000255414">
    <property type="component" value="Chromosome 15"/>
</dbReference>
<proteinExistence type="predicted"/>
<accession>A0A6L0WU73</accession>
<feature type="region of interest" description="Disordered" evidence="1">
    <location>
        <begin position="2270"/>
        <end position="2298"/>
    </location>
</feature>
<gene>
    <name evidence="2" type="ORF">LINF_150015800</name>
</gene>
<evidence type="ECO:0000256" key="1">
    <source>
        <dbReference type="SAM" id="MobiDB-lite"/>
    </source>
</evidence>